<feature type="domain" description="Glycosyltransferase subfamily 4-like N-terminal" evidence="2">
    <location>
        <begin position="18"/>
        <end position="181"/>
    </location>
</feature>
<evidence type="ECO:0000313" key="4">
    <source>
        <dbReference type="Proteomes" id="UP000292858"/>
    </source>
</evidence>
<dbReference type="OrthoDB" id="9814612at2"/>
<dbReference type="InterPro" id="IPR001296">
    <property type="entry name" value="Glyco_trans_1"/>
</dbReference>
<evidence type="ECO:0000259" key="2">
    <source>
        <dbReference type="Pfam" id="PF13439"/>
    </source>
</evidence>
<keyword evidence="4" id="KW-1185">Reference proteome</keyword>
<proteinExistence type="predicted"/>
<feature type="domain" description="Glycosyl transferase family 1" evidence="1">
    <location>
        <begin position="192"/>
        <end position="342"/>
    </location>
</feature>
<dbReference type="SMR" id="A0A4Q9B7V9"/>
<dbReference type="SUPFAM" id="SSF53756">
    <property type="entry name" value="UDP-Glycosyltransferase/glycogen phosphorylase"/>
    <property type="match status" value="1"/>
</dbReference>
<protein>
    <submittedName>
        <fullName evidence="3">Glycosyltransferase</fullName>
    </submittedName>
</protein>
<organism evidence="3 4">
    <name type="scientific">Thermus thermamylovorans</name>
    <dbReference type="NCBI Taxonomy" id="2509362"/>
    <lineage>
        <taxon>Bacteria</taxon>
        <taxon>Thermotogati</taxon>
        <taxon>Deinococcota</taxon>
        <taxon>Deinococci</taxon>
        <taxon>Thermales</taxon>
        <taxon>Thermaceae</taxon>
        <taxon>Thermus</taxon>
    </lineage>
</organism>
<dbReference type="Gene3D" id="3.40.50.2000">
    <property type="entry name" value="Glycogen Phosphorylase B"/>
    <property type="match status" value="2"/>
</dbReference>
<evidence type="ECO:0000313" key="3">
    <source>
        <dbReference type="EMBL" id="TBH21912.1"/>
    </source>
</evidence>
<accession>A0A4Q9B7V9</accession>
<dbReference type="Pfam" id="PF13439">
    <property type="entry name" value="Glyco_transf_4"/>
    <property type="match status" value="1"/>
</dbReference>
<evidence type="ECO:0000259" key="1">
    <source>
        <dbReference type="Pfam" id="PF00534"/>
    </source>
</evidence>
<sequence>MERPKNARLLKVVTGLAYGGAETQVVALAHRLHARGWAVQVASLLEPQAFVGELREAGIPVAVLGMRRGQPDPRGVVRLAALFRRYRPHVVHSQMIHANLLARVARVLAPVPVLISTAQNTLEVGRSFKTERSTHLAYRLTDFLADVTTQVSREGCERFLQGRAVRPDKLVYIPNGVDTERFAPRPEIRKVKRQELGVGEEFLWLAVGRLEEAKDYPTLLRAFAQVRGKHPQARLWVVGQGSLQDQVKSLALELRLGESVRFLGLRKDVPELMNAADAYVMSSAWEGMPMVLLEAHASGLPIVATDVGANREVVREGVSGFLVWPRSPEALAGAMERMLALDQGDRVLMGLRGREWVEEHFSLDKIVERWEALYLSLLKRKGLV</sequence>
<dbReference type="Pfam" id="PF00534">
    <property type="entry name" value="Glycos_transf_1"/>
    <property type="match status" value="1"/>
</dbReference>
<dbReference type="PANTHER" id="PTHR12526">
    <property type="entry name" value="GLYCOSYLTRANSFERASE"/>
    <property type="match status" value="1"/>
</dbReference>
<gene>
    <name evidence="3" type="ORF">ETP66_01340</name>
</gene>
<dbReference type="GO" id="GO:0016757">
    <property type="term" value="F:glycosyltransferase activity"/>
    <property type="evidence" value="ECO:0007669"/>
    <property type="project" value="InterPro"/>
</dbReference>
<name>A0A4Q9B7V9_9DEIN</name>
<comment type="caution">
    <text evidence="3">The sequence shown here is derived from an EMBL/GenBank/DDBJ whole genome shotgun (WGS) entry which is preliminary data.</text>
</comment>
<dbReference type="EMBL" id="SIJL01000001">
    <property type="protein sequence ID" value="TBH21912.1"/>
    <property type="molecule type" value="Genomic_DNA"/>
</dbReference>
<dbReference type="AlphaFoldDB" id="A0A4Q9B7V9"/>
<dbReference type="InterPro" id="IPR028098">
    <property type="entry name" value="Glyco_trans_4-like_N"/>
</dbReference>
<dbReference type="Proteomes" id="UP000292858">
    <property type="component" value="Unassembled WGS sequence"/>
</dbReference>
<keyword evidence="3" id="KW-0808">Transferase</keyword>
<reference evidence="3 4" key="1">
    <citation type="submission" date="2019-02" db="EMBL/GenBank/DDBJ databases">
        <title>Thermus sp. a novel from hot spring.</title>
        <authorList>
            <person name="Zhao Z."/>
        </authorList>
    </citation>
    <scope>NUCLEOTIDE SEQUENCE [LARGE SCALE GENOMIC DNA]</scope>
    <source>
        <strain evidence="3 4">CFH 72773T</strain>
    </source>
</reference>